<keyword evidence="3" id="KW-1185">Reference proteome</keyword>
<evidence type="ECO:0000313" key="2">
    <source>
        <dbReference type="EMBL" id="SIO21859.1"/>
    </source>
</evidence>
<dbReference type="InterPro" id="IPR016024">
    <property type="entry name" value="ARM-type_fold"/>
</dbReference>
<accession>A0A1N6HQ95</accession>
<evidence type="ECO:0000256" key="1">
    <source>
        <dbReference type="SAM" id="Phobius"/>
    </source>
</evidence>
<dbReference type="Proteomes" id="UP000184758">
    <property type="component" value="Unassembled WGS sequence"/>
</dbReference>
<organism evidence="2 3">
    <name type="scientific">Carnobacterium alterfunditum</name>
    <dbReference type="NCBI Taxonomy" id="28230"/>
    <lineage>
        <taxon>Bacteria</taxon>
        <taxon>Bacillati</taxon>
        <taxon>Bacillota</taxon>
        <taxon>Bacilli</taxon>
        <taxon>Lactobacillales</taxon>
        <taxon>Carnobacteriaceae</taxon>
        <taxon>Carnobacterium</taxon>
    </lineage>
</organism>
<dbReference type="OrthoDB" id="2112914at2"/>
<feature type="transmembrane region" description="Helical" evidence="1">
    <location>
        <begin position="6"/>
        <end position="30"/>
    </location>
</feature>
<dbReference type="Gene3D" id="1.25.10.10">
    <property type="entry name" value="Leucine-rich Repeat Variant"/>
    <property type="match status" value="1"/>
</dbReference>
<keyword evidence="1" id="KW-0472">Membrane</keyword>
<dbReference type="STRING" id="28230.SAMN05878443_2003"/>
<reference evidence="3" key="1">
    <citation type="submission" date="2016-11" db="EMBL/GenBank/DDBJ databases">
        <authorList>
            <person name="Varghese N."/>
            <person name="Submissions S."/>
        </authorList>
    </citation>
    <scope>NUCLEOTIDE SEQUENCE [LARGE SCALE GENOMIC DNA]</scope>
    <source>
        <strain evidence="3">313</strain>
    </source>
</reference>
<keyword evidence="1" id="KW-0812">Transmembrane</keyword>
<sequence length="346" mass="40654">MNYLLLDVALLGVISLFITNLGIVIFTVIINQKYRLSEKSYQRACKLIQPIMEEKINDPSQLVERLNFFKTKKERKVVFDTLMKYAQKPETVENSLWVIGQLGFYDELIADASKKLTLQHIQFFSQLRFHKAFPLLIKGTTSKNFEIKYNSFYAISSLPLSEKELPIYIEALLESSIMSDRIIDMLNHLHMDVEKILHFLREATLDKNKIILLLVLRNRLKKEDPLLVNQLLPYLEESREVRIATIRALATSENDFYFSFFQELYKKEIDWQVRAVLAKDLPLLNAPSEQGLLMDMLKDENWWVRHNAINNLKKRYPDNVMLDQKYEKFETADQFTQLKMKGSGTE</sequence>
<gene>
    <name evidence="2" type="ORF">SAMN05878443_2003</name>
</gene>
<name>A0A1N6HQ95_9LACT</name>
<keyword evidence="1" id="KW-1133">Transmembrane helix</keyword>
<evidence type="ECO:0008006" key="4">
    <source>
        <dbReference type="Google" id="ProtNLM"/>
    </source>
</evidence>
<dbReference type="SUPFAM" id="SSF48371">
    <property type="entry name" value="ARM repeat"/>
    <property type="match status" value="1"/>
</dbReference>
<dbReference type="EMBL" id="FSRN01000001">
    <property type="protein sequence ID" value="SIO21859.1"/>
    <property type="molecule type" value="Genomic_DNA"/>
</dbReference>
<dbReference type="eggNOG" id="ENOG50341D0">
    <property type="taxonomic scope" value="Bacteria"/>
</dbReference>
<protein>
    <recommendedName>
        <fullName evidence="4">HEAT repeat-containing protein</fullName>
    </recommendedName>
</protein>
<dbReference type="RefSeq" id="WP_034545670.1">
    <property type="nucleotide sequence ID" value="NZ_FSRN01000001.1"/>
</dbReference>
<evidence type="ECO:0000313" key="3">
    <source>
        <dbReference type="Proteomes" id="UP000184758"/>
    </source>
</evidence>
<dbReference type="AlphaFoldDB" id="A0A1N6HQ95"/>
<dbReference type="InterPro" id="IPR011989">
    <property type="entry name" value="ARM-like"/>
</dbReference>
<proteinExistence type="predicted"/>